<gene>
    <name evidence="12" type="ORF">NQ317_016828</name>
</gene>
<feature type="transmembrane region" description="Helical" evidence="9">
    <location>
        <begin position="624"/>
        <end position="644"/>
    </location>
</feature>
<feature type="domain" description="ABC transmembrane type-1" evidence="11">
    <location>
        <begin position="84"/>
        <end position="226"/>
    </location>
</feature>
<keyword evidence="7 9" id="KW-0472">Membrane</keyword>
<evidence type="ECO:0000256" key="9">
    <source>
        <dbReference type="SAM" id="Phobius"/>
    </source>
</evidence>
<evidence type="ECO:0000256" key="5">
    <source>
        <dbReference type="ARBA" id="ARBA00022840"/>
    </source>
</evidence>
<comment type="subcellular location">
    <subcellularLocation>
        <location evidence="1">Membrane</location>
        <topology evidence="1">Multi-pass membrane protein</topology>
    </subcellularLocation>
</comment>
<feature type="domain" description="ABC transporter" evidence="10">
    <location>
        <begin position="345"/>
        <end position="568"/>
    </location>
</feature>
<sequence length="1238" mass="139012">MDSSTNWILPFFKYGYQNDLQIKDIYNTTDADSSGHLGDALERNWLAEIERALKNKHTPSLKRAIFKTFAKSYSIYGIYLFLQSIIFKSLQPEVLARYIRYFKHSESNAGPLEGWLLGIGVILVSFINTIIFHHCFIGCQRIGMRVRIACSSLVYRKLLKLNQSSLRKTAAGQMVNLLSNDADRFEIASNFLHYIWIMPLQVMAALYLMFNSVGYAMLTGMIVVTLEAIPLQGYLLEIHHITKTSYIKGISAALAVITERLILYLTVITYALLGNKIEGDVVFSVAQLFNSVQLYMTILFPNALSSYAEAKVTIRRLQEFLLLEENETVLQTDADVSEEENIGSVKLSAVNASWTMNSEIDTLRDINLNVIPGQLCCVVGSVGAGKSSLLQVLLKEMYLKSGEVEVNGVVSYASQEPWLFVSNIRDNILFGRPYIKNRYKTVIRVCALEKDLQQFPLGDKTLVGERGVSLSGGQKARINLARAVYAKADIYLLDDPLSAVDTHVAKHLFEECIMKYLGNKSRILVTHQHQFLIKADAVILIESGKLEKAGTFSELSDEVLSKLDQGNDEKDKENKEDLDKRERIQSISSIGSTLSSIGKEEEDTQENEELIEKGAIPMSIYKEYWQAGASIWNLVLLLLILVLGQMSCNGCEMISAEEVRNISNSSDATAAENPGSMDTQSARIGTKIFYITVYTLLMMAAIFLTCFRSILFYKFCMNASKKLHNNMFSCILKAPMRFFDMTPSGRILNRFSKDIGAIDEILPASMMGVTQIFLLMFGIVAMVLFVTPWMMIPTIVLAYLFYQFRRVYMKTAQSVRRLEAVNRAPLFTYISASFYGLPTIRSSKAQGMVAEEFDILQDRHTGAWYLFLVCSESFGFFLDVISTLFLTLVTLQFMFFNNDTNISGYVGLVISSSLILTGMLQFGIRQTADVASNMTSVERVLQYTKLQREGNKIIAPKHPDKEWPHSGKILFKNAYLRYGPDEPPALRNLNITIEPGEKIGIVGRTGSGKSTLIASLFRLAVVEGVIAIDDVDTSTISLNILRSKISIIPQDPVLFSATVRYNLDPFDTVDDEVLWKALADVELKSSIDSLDQAVSEGGSNFSAGQRQLICLARAIIRDNKILVMDEATANYRFINPKTIRENFKNYTVLTVAHRLNTIMDSDKVLVLEHGEAMEFAHPHLLLQNPKGYFMKMVKETGDAMESTLCKIALDDFESKFPDAIKDIIESAMQEDELINSKE</sequence>
<dbReference type="InterPro" id="IPR003439">
    <property type="entry name" value="ABC_transporter-like_ATP-bd"/>
</dbReference>
<keyword evidence="13" id="KW-1185">Reference proteome</keyword>
<dbReference type="PROSITE" id="PS50893">
    <property type="entry name" value="ABC_TRANSPORTER_2"/>
    <property type="match status" value="2"/>
</dbReference>
<evidence type="ECO:0000256" key="7">
    <source>
        <dbReference type="ARBA" id="ARBA00023136"/>
    </source>
</evidence>
<dbReference type="InterPro" id="IPR050173">
    <property type="entry name" value="ABC_transporter_C-like"/>
</dbReference>
<dbReference type="CDD" id="cd03250">
    <property type="entry name" value="ABCC_MRP_domain1"/>
    <property type="match status" value="1"/>
</dbReference>
<name>A0ABQ9JNN5_9CUCU</name>
<keyword evidence="5" id="KW-0067">ATP-binding</keyword>
<feature type="transmembrane region" description="Helical" evidence="9">
    <location>
        <begin position="191"/>
        <end position="210"/>
    </location>
</feature>
<feature type="transmembrane region" description="Helical" evidence="9">
    <location>
        <begin position="115"/>
        <end position="137"/>
    </location>
</feature>
<evidence type="ECO:0000259" key="10">
    <source>
        <dbReference type="PROSITE" id="PS50893"/>
    </source>
</evidence>
<dbReference type="Pfam" id="PF00005">
    <property type="entry name" value="ABC_tran"/>
    <property type="match status" value="2"/>
</dbReference>
<feature type="transmembrane region" description="Helical" evidence="9">
    <location>
        <begin position="216"/>
        <end position="238"/>
    </location>
</feature>
<dbReference type="CDD" id="cd18580">
    <property type="entry name" value="ABC_6TM_ABCC_D2"/>
    <property type="match status" value="1"/>
</dbReference>
<dbReference type="Proteomes" id="UP001162164">
    <property type="component" value="Unassembled WGS sequence"/>
</dbReference>
<evidence type="ECO:0000259" key="11">
    <source>
        <dbReference type="PROSITE" id="PS50929"/>
    </source>
</evidence>
<dbReference type="SUPFAM" id="SSF52540">
    <property type="entry name" value="P-loop containing nucleoside triphosphate hydrolases"/>
    <property type="match status" value="2"/>
</dbReference>
<feature type="transmembrane region" description="Helical" evidence="9">
    <location>
        <begin position="863"/>
        <end position="896"/>
    </location>
</feature>
<dbReference type="PANTHER" id="PTHR24223:SF415">
    <property type="entry name" value="FI20190P1"/>
    <property type="match status" value="1"/>
</dbReference>
<dbReference type="Gene3D" id="1.20.1560.10">
    <property type="entry name" value="ABC transporter type 1, transmembrane domain"/>
    <property type="match status" value="2"/>
</dbReference>
<dbReference type="SUPFAM" id="SSF90123">
    <property type="entry name" value="ABC transporter transmembrane region"/>
    <property type="match status" value="2"/>
</dbReference>
<keyword evidence="6 9" id="KW-1133">Transmembrane helix</keyword>
<evidence type="ECO:0000313" key="13">
    <source>
        <dbReference type="Proteomes" id="UP001162164"/>
    </source>
</evidence>
<feature type="transmembrane region" description="Helical" evidence="9">
    <location>
        <begin position="250"/>
        <end position="273"/>
    </location>
</feature>
<evidence type="ECO:0000256" key="4">
    <source>
        <dbReference type="ARBA" id="ARBA00022741"/>
    </source>
</evidence>
<accession>A0ABQ9JNN5</accession>
<feature type="transmembrane region" description="Helical" evidence="9">
    <location>
        <begin position="772"/>
        <end position="802"/>
    </location>
</feature>
<dbReference type="InterPro" id="IPR003593">
    <property type="entry name" value="AAA+_ATPase"/>
</dbReference>
<dbReference type="InterPro" id="IPR036640">
    <property type="entry name" value="ABC1_TM_sf"/>
</dbReference>
<feature type="transmembrane region" description="Helical" evidence="9">
    <location>
        <begin position="73"/>
        <end position="90"/>
    </location>
</feature>
<dbReference type="PROSITE" id="PS00211">
    <property type="entry name" value="ABC_TRANSPORTER_1"/>
    <property type="match status" value="2"/>
</dbReference>
<dbReference type="InterPro" id="IPR027417">
    <property type="entry name" value="P-loop_NTPase"/>
</dbReference>
<dbReference type="CDD" id="cd03244">
    <property type="entry name" value="ABCC_MRP_domain2"/>
    <property type="match status" value="1"/>
</dbReference>
<protein>
    <submittedName>
        <fullName evidence="12">Uncharacterized protein</fullName>
    </submittedName>
</protein>
<keyword evidence="2" id="KW-0813">Transport</keyword>
<organism evidence="12 13">
    <name type="scientific">Molorchus minor</name>
    <dbReference type="NCBI Taxonomy" id="1323400"/>
    <lineage>
        <taxon>Eukaryota</taxon>
        <taxon>Metazoa</taxon>
        <taxon>Ecdysozoa</taxon>
        <taxon>Arthropoda</taxon>
        <taxon>Hexapoda</taxon>
        <taxon>Insecta</taxon>
        <taxon>Pterygota</taxon>
        <taxon>Neoptera</taxon>
        <taxon>Endopterygota</taxon>
        <taxon>Coleoptera</taxon>
        <taxon>Polyphaga</taxon>
        <taxon>Cucujiformia</taxon>
        <taxon>Chrysomeloidea</taxon>
        <taxon>Cerambycidae</taxon>
        <taxon>Lamiinae</taxon>
        <taxon>Monochamini</taxon>
        <taxon>Molorchus</taxon>
    </lineage>
</organism>
<dbReference type="PROSITE" id="PS50929">
    <property type="entry name" value="ABC_TM1F"/>
    <property type="match status" value="2"/>
</dbReference>
<dbReference type="Gene3D" id="3.40.50.300">
    <property type="entry name" value="P-loop containing nucleotide triphosphate hydrolases"/>
    <property type="match status" value="2"/>
</dbReference>
<feature type="region of interest" description="Disordered" evidence="8">
    <location>
        <begin position="563"/>
        <end position="582"/>
    </location>
</feature>
<evidence type="ECO:0000256" key="6">
    <source>
        <dbReference type="ARBA" id="ARBA00022989"/>
    </source>
</evidence>
<feature type="domain" description="ABC transporter" evidence="10">
    <location>
        <begin position="969"/>
        <end position="1194"/>
    </location>
</feature>
<proteinExistence type="predicted"/>
<dbReference type="EMBL" id="JAPWTJ010000365">
    <property type="protein sequence ID" value="KAJ8979194.1"/>
    <property type="molecule type" value="Genomic_DNA"/>
</dbReference>
<dbReference type="InterPro" id="IPR017871">
    <property type="entry name" value="ABC_transporter-like_CS"/>
</dbReference>
<feature type="transmembrane region" description="Helical" evidence="9">
    <location>
        <begin position="902"/>
        <end position="924"/>
    </location>
</feature>
<evidence type="ECO:0000256" key="8">
    <source>
        <dbReference type="SAM" id="MobiDB-lite"/>
    </source>
</evidence>
<comment type="caution">
    <text evidence="12">The sequence shown here is derived from an EMBL/GenBank/DDBJ whole genome shotgun (WGS) entry which is preliminary data.</text>
</comment>
<dbReference type="InterPro" id="IPR044726">
    <property type="entry name" value="ABCC_6TM_D2"/>
</dbReference>
<evidence type="ECO:0000313" key="12">
    <source>
        <dbReference type="EMBL" id="KAJ8979194.1"/>
    </source>
</evidence>
<feature type="domain" description="ABC transmembrane type-1" evidence="11">
    <location>
        <begin position="690"/>
        <end position="932"/>
    </location>
</feature>
<evidence type="ECO:0000256" key="1">
    <source>
        <dbReference type="ARBA" id="ARBA00004141"/>
    </source>
</evidence>
<keyword evidence="4" id="KW-0547">Nucleotide-binding</keyword>
<evidence type="ECO:0000256" key="3">
    <source>
        <dbReference type="ARBA" id="ARBA00022692"/>
    </source>
</evidence>
<dbReference type="Pfam" id="PF00664">
    <property type="entry name" value="ABC_membrane"/>
    <property type="match status" value="2"/>
</dbReference>
<keyword evidence="3 9" id="KW-0812">Transmembrane</keyword>
<dbReference type="PANTHER" id="PTHR24223">
    <property type="entry name" value="ATP-BINDING CASSETTE SUB-FAMILY C"/>
    <property type="match status" value="1"/>
</dbReference>
<dbReference type="SMART" id="SM00382">
    <property type="entry name" value="AAA"/>
    <property type="match status" value="2"/>
</dbReference>
<reference evidence="12" key="1">
    <citation type="journal article" date="2023" name="Insect Mol. Biol.">
        <title>Genome sequencing provides insights into the evolution of gene families encoding plant cell wall-degrading enzymes in longhorned beetles.</title>
        <authorList>
            <person name="Shin N.R."/>
            <person name="Okamura Y."/>
            <person name="Kirsch R."/>
            <person name="Pauchet Y."/>
        </authorList>
    </citation>
    <scope>NUCLEOTIDE SEQUENCE</scope>
    <source>
        <strain evidence="12">MMC_N1</strain>
    </source>
</reference>
<feature type="transmembrane region" description="Helical" evidence="9">
    <location>
        <begin position="688"/>
        <end position="713"/>
    </location>
</feature>
<evidence type="ECO:0000256" key="2">
    <source>
        <dbReference type="ARBA" id="ARBA00022448"/>
    </source>
</evidence>
<dbReference type="InterPro" id="IPR011527">
    <property type="entry name" value="ABC1_TM_dom"/>
</dbReference>